<dbReference type="SMART" id="SM01043">
    <property type="entry name" value="BTAD"/>
    <property type="match status" value="1"/>
</dbReference>
<dbReference type="Gene3D" id="1.10.10.10">
    <property type="entry name" value="Winged helix-like DNA-binding domain superfamily/Winged helix DNA-binding domain"/>
    <property type="match status" value="1"/>
</dbReference>
<keyword evidence="7" id="KW-1185">Reference proteome</keyword>
<keyword evidence="2 3" id="KW-0238">DNA-binding</keyword>
<dbReference type="Proteomes" id="UP000236732">
    <property type="component" value="Unassembled WGS sequence"/>
</dbReference>
<comment type="similarity">
    <text evidence="1">Belongs to the AfsR/DnrI/RedD regulatory family.</text>
</comment>
<dbReference type="InterPro" id="IPR016032">
    <property type="entry name" value="Sig_transdc_resp-reg_C-effctor"/>
</dbReference>
<dbReference type="Gene3D" id="1.25.40.10">
    <property type="entry name" value="Tetratricopeptide repeat domain"/>
    <property type="match status" value="2"/>
</dbReference>
<reference evidence="6 7" key="1">
    <citation type="submission" date="2016-10" db="EMBL/GenBank/DDBJ databases">
        <authorList>
            <person name="de Groot N.N."/>
        </authorList>
    </citation>
    <scope>NUCLEOTIDE SEQUENCE [LARGE SCALE GENOMIC DNA]</scope>
    <source>
        <strain evidence="6 7">CGMCC 4.7037</strain>
    </source>
</reference>
<evidence type="ECO:0000256" key="3">
    <source>
        <dbReference type="PROSITE-ProRule" id="PRU01091"/>
    </source>
</evidence>
<feature type="compositionally biased region" description="Low complexity" evidence="4">
    <location>
        <begin position="281"/>
        <end position="290"/>
    </location>
</feature>
<evidence type="ECO:0000256" key="1">
    <source>
        <dbReference type="ARBA" id="ARBA00005820"/>
    </source>
</evidence>
<dbReference type="InterPro" id="IPR005158">
    <property type="entry name" value="BTAD"/>
</dbReference>
<dbReference type="RefSeq" id="WP_103958184.1">
    <property type="nucleotide sequence ID" value="NZ_FNVT01000006.1"/>
</dbReference>
<protein>
    <submittedName>
        <fullName evidence="6">Predicted ATPase</fullName>
    </submittedName>
</protein>
<dbReference type="PANTHER" id="PTHR47691:SF3">
    <property type="entry name" value="HTH-TYPE TRANSCRIPTIONAL REGULATOR RV0890C-RELATED"/>
    <property type="match status" value="1"/>
</dbReference>
<organism evidence="6 7">
    <name type="scientific">Nonomuraea solani</name>
    <dbReference type="NCBI Taxonomy" id="1144553"/>
    <lineage>
        <taxon>Bacteria</taxon>
        <taxon>Bacillati</taxon>
        <taxon>Actinomycetota</taxon>
        <taxon>Actinomycetes</taxon>
        <taxon>Streptosporangiales</taxon>
        <taxon>Streptosporangiaceae</taxon>
        <taxon>Nonomuraea</taxon>
    </lineage>
</organism>
<dbReference type="PROSITE" id="PS51755">
    <property type="entry name" value="OMPR_PHOB"/>
    <property type="match status" value="1"/>
</dbReference>
<evidence type="ECO:0000313" key="6">
    <source>
        <dbReference type="EMBL" id="SEG88575.1"/>
    </source>
</evidence>
<dbReference type="GO" id="GO:0000160">
    <property type="term" value="P:phosphorelay signal transduction system"/>
    <property type="evidence" value="ECO:0007669"/>
    <property type="project" value="InterPro"/>
</dbReference>
<dbReference type="Gene3D" id="3.40.50.300">
    <property type="entry name" value="P-loop containing nucleotide triphosphate hydrolases"/>
    <property type="match status" value="1"/>
</dbReference>
<dbReference type="Pfam" id="PF13191">
    <property type="entry name" value="AAA_16"/>
    <property type="match status" value="1"/>
</dbReference>
<dbReference type="Pfam" id="PF03704">
    <property type="entry name" value="BTAD"/>
    <property type="match status" value="1"/>
</dbReference>
<dbReference type="SUPFAM" id="SSF46894">
    <property type="entry name" value="C-terminal effector domain of the bipartite response regulators"/>
    <property type="match status" value="1"/>
</dbReference>
<feature type="region of interest" description="Disordered" evidence="4">
    <location>
        <begin position="603"/>
        <end position="629"/>
    </location>
</feature>
<dbReference type="InterPro" id="IPR027417">
    <property type="entry name" value="P-loop_NTPase"/>
</dbReference>
<dbReference type="InterPro" id="IPR011990">
    <property type="entry name" value="TPR-like_helical_dom_sf"/>
</dbReference>
<dbReference type="InterPro" id="IPR001867">
    <property type="entry name" value="OmpR/PhoB-type_DNA-bd"/>
</dbReference>
<dbReference type="InterPro" id="IPR041664">
    <property type="entry name" value="AAA_16"/>
</dbReference>
<dbReference type="SUPFAM" id="SSF48452">
    <property type="entry name" value="TPR-like"/>
    <property type="match status" value="2"/>
</dbReference>
<evidence type="ECO:0000256" key="2">
    <source>
        <dbReference type="ARBA" id="ARBA00023125"/>
    </source>
</evidence>
<dbReference type="AlphaFoldDB" id="A0A1H6DVG2"/>
<feature type="compositionally biased region" description="Basic and acidic residues" evidence="4">
    <location>
        <begin position="259"/>
        <end position="268"/>
    </location>
</feature>
<dbReference type="OrthoDB" id="3194665at2"/>
<feature type="region of interest" description="Disordered" evidence="4">
    <location>
        <begin position="363"/>
        <end position="390"/>
    </location>
</feature>
<dbReference type="PANTHER" id="PTHR47691">
    <property type="entry name" value="REGULATOR-RELATED"/>
    <property type="match status" value="1"/>
</dbReference>
<proteinExistence type="inferred from homology"/>
<sequence length="1126" mass="120510">MRIEVLGPVRVYTGGGEPIDVGGVMVRALLARLALAGGEVVSVDALVDGLWRPGGGTVNALHGLVHRLRRSLGEAGVVEMTAGGYRLRVEDVDADRFEELAKKGGSELAAGLAKKGGGELAAGAFRRAGALLGEALGLWRGDALADVLDAPFAGTARPRLEELRVAAVEDRFEAELRLGRHDEILADMAAVAAGHPLRERLAGLRMRALSAAGRQSDALALFEEVRGTLADELGIDPSAELRETHLAVLRGEAHLAVPHSEREPREARPAGPGGAAEPRRAGPGRLPAPLTSFVGRAEELRLLAEALESARLVTVVGPGGVGKTRLAVEAAGRHRAHRRDRVWLVPLAGVTTADGLPEAVLGTLGPADGRPSGAAPDGTQPDGTAPDVTQPHVMPLDRVIDLLAGDEGVLVLDNCEQISGAAAEFARHLLERRPNLTILATSREPLEVMGEVLCRLGPLDLPPAHADRDRAARAAAVRLFLDRAAAVQPGFALDEPSVTPVVDIVRRLDGLPLALELAAARLRTMSAERLAQRLDDRFRLLSTGNRGAQPRQRTLHAVIEWSWDLLTDPERTLARRMSIFPARTGIAAIEAVCSDTTLHAGETAHSDATLPTSEAARSDATSPTEGAARSDAILPVGGVGYLLDSLVDKSIVERAGDTYRMLETIRAHAAGKLAAEREAVLGRHTRHFAALAEEHEPLLRSERQAESLRLFQTEYDNLMYALRTAIGTGDAENAARLLGPLYWYWVMLRYDGRADAYVARVVEFGDALPAPARAAFTAIHLLNGEGLDPVRLRSAIDDCASTGALRRYPMLLTMPLMVAVMLRLDDVVDREIARARGGSDRWAIACTYAIEAMRHRERADHDGGATAMAAASRAFEETGDRWWTAKTLIGMAQIHALRGEHDEAVAAYERSVAIAIDLGSQDEVSTRLGLAAARMRGGDLAGARRDVETAERAAWERGQPMLEIEVLGGLAELYRRSGEVERAGHALDRLETLARRLPLPAETTRHLVAPARMANLLTAGDTAGARELLPQALQAARANMDPPSAAQLLARLLFLEDDPAGAATALGLSRAIRGTFDQGDVELRALSEALVERLGRAGYDRAYRLGADLTAHEAIDRLTSRSSTEP</sequence>
<dbReference type="CDD" id="cd15831">
    <property type="entry name" value="BTAD"/>
    <property type="match status" value="1"/>
</dbReference>
<accession>A0A1H6DVG2</accession>
<dbReference type="EMBL" id="FNVT01000006">
    <property type="protein sequence ID" value="SEG88575.1"/>
    <property type="molecule type" value="Genomic_DNA"/>
</dbReference>
<evidence type="ECO:0000313" key="7">
    <source>
        <dbReference type="Proteomes" id="UP000236732"/>
    </source>
</evidence>
<dbReference type="PRINTS" id="PR00364">
    <property type="entry name" value="DISEASERSIST"/>
</dbReference>
<feature type="domain" description="OmpR/PhoB-type" evidence="5">
    <location>
        <begin position="1"/>
        <end position="89"/>
    </location>
</feature>
<dbReference type="SUPFAM" id="SSF52540">
    <property type="entry name" value="P-loop containing nucleoside triphosphate hydrolases"/>
    <property type="match status" value="1"/>
</dbReference>
<name>A0A1H6DVG2_9ACTN</name>
<evidence type="ECO:0000256" key="4">
    <source>
        <dbReference type="SAM" id="MobiDB-lite"/>
    </source>
</evidence>
<dbReference type="InterPro" id="IPR036388">
    <property type="entry name" value="WH-like_DNA-bd_sf"/>
</dbReference>
<gene>
    <name evidence="6" type="ORF">SAMN05444920_106267</name>
</gene>
<feature type="DNA-binding region" description="OmpR/PhoB-type" evidence="3">
    <location>
        <begin position="1"/>
        <end position="89"/>
    </location>
</feature>
<evidence type="ECO:0000259" key="5">
    <source>
        <dbReference type="PROSITE" id="PS51755"/>
    </source>
</evidence>
<dbReference type="GO" id="GO:0006355">
    <property type="term" value="P:regulation of DNA-templated transcription"/>
    <property type="evidence" value="ECO:0007669"/>
    <property type="project" value="InterPro"/>
</dbReference>
<dbReference type="SMART" id="SM00862">
    <property type="entry name" value="Trans_reg_C"/>
    <property type="match status" value="1"/>
</dbReference>
<feature type="region of interest" description="Disordered" evidence="4">
    <location>
        <begin position="254"/>
        <end position="290"/>
    </location>
</feature>
<dbReference type="GO" id="GO:0003677">
    <property type="term" value="F:DNA binding"/>
    <property type="evidence" value="ECO:0007669"/>
    <property type="project" value="UniProtKB-UniRule"/>
</dbReference>